<dbReference type="EMBL" id="JAELUQ010000005">
    <property type="protein sequence ID" value="KAG7414282.1"/>
    <property type="molecule type" value="Genomic_DNA"/>
</dbReference>
<dbReference type="Proteomes" id="UP000694050">
    <property type="component" value="Unassembled WGS sequence"/>
</dbReference>
<gene>
    <name evidence="1" type="ORF">Forpe1208_v007366</name>
</gene>
<accession>A0A8J5P874</accession>
<evidence type="ECO:0000313" key="2">
    <source>
        <dbReference type="Proteomes" id="UP000694050"/>
    </source>
</evidence>
<dbReference type="PANTHER" id="PTHR40788:SF2">
    <property type="entry name" value="CLR5 DOMAIN-CONTAINING PROTEIN"/>
    <property type="match status" value="1"/>
</dbReference>
<sequence length="374" mass="42835">MYPVQSEPELPSNTQTEGLQTSLLEIPFEAPYRVPTQLDFANLETLFAARAAAAEDHVWAMREDPNYFAEQISDMYDHVQLIGDTREHKSKWEQPLLWNGGFGGESDDHSMDWSIDFIRARLDILRQIHEAFQSTPAPDLLPFCEPNLGKFAYPEHRRRNKENVEMMRRAEWNLDAFWVRADRYPYDRTKNMDESSLMRLLKSPYVLQGTPEWVEPTKEKKKVLDIEQPLSTFFFGLSSDDPDTKASGRLSVKPAKTKLKTRGTMTKSTETDAAPAEAMAEVTLEDPKQVFKVDRRTLKTFRILFYDPDVTSTPGEVPWNDFLHALTSVGLTAEKLYGSVWQFSPYTLEAKGNVMDEDFIELMGGLGGQFALEK</sequence>
<comment type="caution">
    <text evidence="1">The sequence shown here is derived from an EMBL/GenBank/DDBJ whole genome shotgun (WGS) entry which is preliminary data.</text>
</comment>
<dbReference type="AlphaFoldDB" id="A0A8J5P874"/>
<name>A0A8J5P874_FUSOX</name>
<protein>
    <submittedName>
        <fullName evidence="1">Uncharacterized protein</fullName>
    </submittedName>
</protein>
<reference evidence="1" key="1">
    <citation type="submission" date="2021-04" db="EMBL/GenBank/DDBJ databases">
        <title>First draft genome resource for Brassicaceae pathogens Fusarium oxysporum f. sp. raphani and Fusarium oxysporum f. sp. rapae.</title>
        <authorList>
            <person name="Asai S."/>
        </authorList>
    </citation>
    <scope>NUCLEOTIDE SEQUENCE</scope>
    <source>
        <strain evidence="1">Tf1208</strain>
    </source>
</reference>
<organism evidence="1 2">
    <name type="scientific">Fusarium oxysporum f. sp. rapae</name>
    <dbReference type="NCBI Taxonomy" id="485398"/>
    <lineage>
        <taxon>Eukaryota</taxon>
        <taxon>Fungi</taxon>
        <taxon>Dikarya</taxon>
        <taxon>Ascomycota</taxon>
        <taxon>Pezizomycotina</taxon>
        <taxon>Sordariomycetes</taxon>
        <taxon>Hypocreomycetidae</taxon>
        <taxon>Hypocreales</taxon>
        <taxon>Nectriaceae</taxon>
        <taxon>Fusarium</taxon>
        <taxon>Fusarium oxysporum species complex</taxon>
    </lineage>
</organism>
<proteinExistence type="predicted"/>
<evidence type="ECO:0000313" key="1">
    <source>
        <dbReference type="EMBL" id="KAG7414282.1"/>
    </source>
</evidence>
<dbReference type="PANTHER" id="PTHR40788">
    <property type="entry name" value="CLR5 DOMAIN-CONTAINING PROTEIN-RELATED"/>
    <property type="match status" value="1"/>
</dbReference>